<dbReference type="EMBL" id="LHPG02000008">
    <property type="protein sequence ID" value="PRW56568.1"/>
    <property type="molecule type" value="Genomic_DNA"/>
</dbReference>
<dbReference type="Proteomes" id="UP000239899">
    <property type="component" value="Unassembled WGS sequence"/>
</dbReference>
<organism evidence="2 3">
    <name type="scientific">Chlorella sorokiniana</name>
    <name type="common">Freshwater green alga</name>
    <dbReference type="NCBI Taxonomy" id="3076"/>
    <lineage>
        <taxon>Eukaryota</taxon>
        <taxon>Viridiplantae</taxon>
        <taxon>Chlorophyta</taxon>
        <taxon>core chlorophytes</taxon>
        <taxon>Trebouxiophyceae</taxon>
        <taxon>Chlorellales</taxon>
        <taxon>Chlorellaceae</taxon>
        <taxon>Chlorella clade</taxon>
        <taxon>Chlorella</taxon>
    </lineage>
</organism>
<dbReference type="OrthoDB" id="510712at2759"/>
<evidence type="ECO:0000313" key="3">
    <source>
        <dbReference type="Proteomes" id="UP000239899"/>
    </source>
</evidence>
<evidence type="ECO:0000259" key="1">
    <source>
        <dbReference type="Pfam" id="PF26631"/>
    </source>
</evidence>
<dbReference type="Pfam" id="PF26631">
    <property type="entry name" value="DUF8204"/>
    <property type="match status" value="1"/>
</dbReference>
<keyword evidence="3" id="KW-1185">Reference proteome</keyword>
<protein>
    <recommendedName>
        <fullName evidence="1">DUF8204 domain-containing protein</fullName>
    </recommendedName>
</protein>
<dbReference type="PANTHER" id="PTHR34566:SF2">
    <property type="entry name" value="ALTERED INHERITANCE OF MITOCHONDRIA PROTEIN"/>
    <property type="match status" value="1"/>
</dbReference>
<evidence type="ECO:0000313" key="2">
    <source>
        <dbReference type="EMBL" id="PRW56568.1"/>
    </source>
</evidence>
<reference evidence="2 3" key="1">
    <citation type="journal article" date="2018" name="Plant J.">
        <title>Genome sequences of Chlorella sorokiniana UTEX 1602 and Micractinium conductrix SAG 241.80: implications to maltose excretion by a green alga.</title>
        <authorList>
            <person name="Arriola M.B."/>
            <person name="Velmurugan N."/>
            <person name="Zhang Y."/>
            <person name="Plunkett M.H."/>
            <person name="Hondzo H."/>
            <person name="Barney B.M."/>
        </authorList>
    </citation>
    <scope>NUCLEOTIDE SEQUENCE [LARGE SCALE GENOMIC DNA]</scope>
    <source>
        <strain evidence="3">UTEX 1602</strain>
    </source>
</reference>
<dbReference type="PANTHER" id="PTHR34566">
    <property type="entry name" value="ALTERED INHERITANCE OF MITOCHONDRIA PROTEIN"/>
    <property type="match status" value="1"/>
</dbReference>
<sequence>MERQRASGEQPKKPRCCLGALYFSEARYAKGRSPVCTGFAKRLKPTDDATQLPTDSVPGGDFKYICLGYSAWDEETMKRAAANRTSQADAVQLPYCEGLEIVSAAAVQQRPELMGAGGPGLGGGGSAAAAAGAPEAAGADVRQRPGRSFVPGAGRTGLPQDGLDWNKFQERFLRVSKRMVEKMAQNASYMGLTVRRSWQQLLRELNSDNKDH</sequence>
<comment type="caution">
    <text evidence="2">The sequence shown here is derived from an EMBL/GenBank/DDBJ whole genome shotgun (WGS) entry which is preliminary data.</text>
</comment>
<accession>A0A2P6TR86</accession>
<proteinExistence type="predicted"/>
<feature type="domain" description="DUF8204" evidence="1">
    <location>
        <begin position="14"/>
        <end position="101"/>
    </location>
</feature>
<name>A0A2P6TR86_CHLSO</name>
<dbReference type="AlphaFoldDB" id="A0A2P6TR86"/>
<dbReference type="InterPro" id="IPR058517">
    <property type="entry name" value="DUF8204"/>
</dbReference>
<gene>
    <name evidence="2" type="ORF">C2E21_4411</name>
</gene>